<dbReference type="PANTHER" id="PTHR30258:SF1">
    <property type="entry name" value="PROTEIN TRANSPORT PROTEIN HOFB HOMOLOG"/>
    <property type="match status" value="1"/>
</dbReference>
<dbReference type="SUPFAM" id="SSF160246">
    <property type="entry name" value="EspE N-terminal domain-like"/>
    <property type="match status" value="1"/>
</dbReference>
<gene>
    <name evidence="6" type="ORF">COT99_03960</name>
</gene>
<keyword evidence="3" id="KW-0067">ATP-binding</keyword>
<evidence type="ECO:0000313" key="6">
    <source>
        <dbReference type="EMBL" id="PIR92853.1"/>
    </source>
</evidence>
<evidence type="ECO:0000256" key="3">
    <source>
        <dbReference type="ARBA" id="ARBA00022840"/>
    </source>
</evidence>
<evidence type="ECO:0000256" key="4">
    <source>
        <dbReference type="SAM" id="Coils"/>
    </source>
</evidence>
<dbReference type="InterPro" id="IPR007831">
    <property type="entry name" value="T2SS_GspE_N"/>
</dbReference>
<dbReference type="PANTHER" id="PTHR30258">
    <property type="entry name" value="TYPE II SECRETION SYSTEM PROTEIN GSPE-RELATED"/>
    <property type="match status" value="1"/>
</dbReference>
<organism evidence="6 7">
    <name type="scientific">Candidatus Falkowbacteria bacterium CG10_big_fil_rev_8_21_14_0_10_43_10</name>
    <dbReference type="NCBI Taxonomy" id="1974567"/>
    <lineage>
        <taxon>Bacteria</taxon>
        <taxon>Candidatus Falkowiibacteriota</taxon>
    </lineage>
</organism>
<dbReference type="Proteomes" id="UP000228626">
    <property type="component" value="Unassembled WGS sequence"/>
</dbReference>
<comment type="similarity">
    <text evidence="1">Belongs to the GSP E family.</text>
</comment>
<dbReference type="InterPro" id="IPR001482">
    <property type="entry name" value="T2SS/T4SS_dom"/>
</dbReference>
<dbReference type="GO" id="GO:0005524">
    <property type="term" value="F:ATP binding"/>
    <property type="evidence" value="ECO:0007669"/>
    <property type="project" value="UniProtKB-KW"/>
</dbReference>
<dbReference type="Gene3D" id="3.30.300.160">
    <property type="entry name" value="Type II secretion system, protein E, N-terminal domain"/>
    <property type="match status" value="1"/>
</dbReference>
<keyword evidence="4" id="KW-0175">Coiled coil</keyword>
<dbReference type="PROSITE" id="PS00662">
    <property type="entry name" value="T2SP_E"/>
    <property type="match status" value="1"/>
</dbReference>
<dbReference type="Pfam" id="PF05157">
    <property type="entry name" value="MshEN"/>
    <property type="match status" value="1"/>
</dbReference>
<dbReference type="GO" id="GO:0005886">
    <property type="term" value="C:plasma membrane"/>
    <property type="evidence" value="ECO:0007669"/>
    <property type="project" value="TreeGrafter"/>
</dbReference>
<reference evidence="7" key="1">
    <citation type="submission" date="2017-09" db="EMBL/GenBank/DDBJ databases">
        <title>Depth-based differentiation of microbial function through sediment-hosted aquifers and enrichment of novel symbionts in the deep terrestrial subsurface.</title>
        <authorList>
            <person name="Probst A.J."/>
            <person name="Ladd B."/>
            <person name="Jarett J.K."/>
            <person name="Geller-Mcgrath D.E."/>
            <person name="Sieber C.M.K."/>
            <person name="Emerson J.B."/>
            <person name="Anantharaman K."/>
            <person name="Thomas B.C."/>
            <person name="Malmstrom R."/>
            <person name="Stieglmeier M."/>
            <person name="Klingl A."/>
            <person name="Woyke T."/>
            <person name="Ryan C.M."/>
            <person name="Banfield J.F."/>
        </authorList>
    </citation>
    <scope>NUCLEOTIDE SEQUENCE [LARGE SCALE GENOMIC DNA]</scope>
</reference>
<evidence type="ECO:0000256" key="2">
    <source>
        <dbReference type="ARBA" id="ARBA00022741"/>
    </source>
</evidence>
<dbReference type="InterPro" id="IPR037257">
    <property type="entry name" value="T2SS_E_N_sf"/>
</dbReference>
<dbReference type="CDD" id="cd01129">
    <property type="entry name" value="PulE-GspE-like"/>
    <property type="match status" value="1"/>
</dbReference>
<dbReference type="EMBL" id="PFAR01000047">
    <property type="protein sequence ID" value="PIR92853.1"/>
    <property type="molecule type" value="Genomic_DNA"/>
</dbReference>
<comment type="caution">
    <text evidence="6">The sequence shown here is derived from an EMBL/GenBank/DDBJ whole genome shotgun (WGS) entry which is preliminary data.</text>
</comment>
<protein>
    <recommendedName>
        <fullName evidence="5">Bacterial type II secretion system protein E domain-containing protein</fullName>
    </recommendedName>
</protein>
<sequence length="588" mass="65863">MKSSPNKDILEILRDEKIIDERKISEIRAAARSSGTSVEDVLVEKKIIESEKIAEIKAKARNFSYANLLDKEIPKDVLNIISQEVALNYQVICFNKEQNRIDVGILNAGNLKAIEAINFLAADEGYQIKFHLISSESFNKAIKQYQSLSEEVEVALKAKETEEDVKEQRLKKSEKTEEVTKAAPVSKIVSVILKHAVEGKASDIHIEPYKDESRVRYRIDGILNTSLVLPLKVHNSVVARIKVLANLKLDETRIPQDGRIRLEFEKKRIDFRVSILPLIETEKVVMRILDVTKGAPKLSDLGYEGRNLKIIMNNIKATDGMFLVTGPTGSGKSTTLFSALHLINKEGVNISTLEDPVEYYLDGANQSQIRGEVGFTFATGLRALLRQDPDIIMVGEIRDNETAELAIHAALTGHMVLSTLHTNDAVGTIPRLIDMKVEPFLLASTLNGILAQRLVRRICQYCKVEEEVSEEVKKELIEEVKKVYDLVDDDIKKLFDKTILSGGSANKIFYKGKGCSRCGESGYKGRVSIAEVLDVNDEIKSLIVNRKEITYGSDILKKQRFITVKQDGIIRVLQGITSIDEILRVMSD</sequence>
<accession>A0A2H0V180</accession>
<evidence type="ECO:0000259" key="5">
    <source>
        <dbReference type="PROSITE" id="PS00662"/>
    </source>
</evidence>
<dbReference type="GO" id="GO:0016887">
    <property type="term" value="F:ATP hydrolysis activity"/>
    <property type="evidence" value="ECO:0007669"/>
    <property type="project" value="TreeGrafter"/>
</dbReference>
<evidence type="ECO:0000256" key="1">
    <source>
        <dbReference type="ARBA" id="ARBA00006611"/>
    </source>
</evidence>
<proteinExistence type="inferred from homology"/>
<dbReference type="InterPro" id="IPR027417">
    <property type="entry name" value="P-loop_NTPase"/>
</dbReference>
<dbReference type="SUPFAM" id="SSF52540">
    <property type="entry name" value="P-loop containing nucleoside triphosphate hydrolases"/>
    <property type="match status" value="1"/>
</dbReference>
<dbReference type="Pfam" id="PF00437">
    <property type="entry name" value="T2SSE"/>
    <property type="match status" value="1"/>
</dbReference>
<feature type="coiled-coil region" evidence="4">
    <location>
        <begin position="142"/>
        <end position="178"/>
    </location>
</feature>
<feature type="domain" description="Bacterial type II secretion system protein E" evidence="5">
    <location>
        <begin position="385"/>
        <end position="399"/>
    </location>
</feature>
<name>A0A2H0V180_9BACT</name>
<keyword evidence="2" id="KW-0547">Nucleotide-binding</keyword>
<dbReference type="Gene3D" id="3.40.50.300">
    <property type="entry name" value="P-loop containing nucleotide triphosphate hydrolases"/>
    <property type="match status" value="1"/>
</dbReference>
<dbReference type="AlphaFoldDB" id="A0A2H0V180"/>
<evidence type="ECO:0000313" key="7">
    <source>
        <dbReference type="Proteomes" id="UP000228626"/>
    </source>
</evidence>
<dbReference type="Gene3D" id="3.30.450.90">
    <property type="match status" value="1"/>
</dbReference>